<evidence type="ECO:0000259" key="4">
    <source>
        <dbReference type="Pfam" id="PF02769"/>
    </source>
</evidence>
<evidence type="ECO:0008006" key="7">
    <source>
        <dbReference type="Google" id="ProtNLM"/>
    </source>
</evidence>
<name>C6LD50_9FIRM</name>
<sequence length="362" mass="37920">MKTGKIPEAVLKRSVLKQCQNTHPAVLQGAGSGSDCALILTAEKSAVSCSVHPAVLDTMKKVRFAIEHAVNNLACAGSEPEAVLLTVLLPENTEEAFLKEVMREAEAVCKELGIQIAGGHTEVNPAVMLPLLTVTALGAAPSGATTSKAIAPRATPSGEAASGAATSGVHGAGAMDSYLRAAGAQPGMDVLIAGTVAREGTALLAWAHEEELKKRFPADFVEQAESFGSSISILQAARVAMQCGAAALHDASQGGIFGALWELCEGAGCGLTADLRKIPIRQETIEICEYFGYNPYCLLSGGALLVVAPDGRRVEMELARHGITAAVIGKLTDSNDRILLNGEERRFLDRPAQDEIWKERGV</sequence>
<dbReference type="PANTHER" id="PTHR30303">
    <property type="entry name" value="HYDROGENASE ISOENZYMES FORMATION PROTEIN HYPE"/>
    <property type="match status" value="1"/>
</dbReference>
<dbReference type="SUPFAM" id="SSF55326">
    <property type="entry name" value="PurM N-terminal domain-like"/>
    <property type="match status" value="1"/>
</dbReference>
<dbReference type="Gene3D" id="3.30.1330.10">
    <property type="entry name" value="PurM-like, N-terminal domain"/>
    <property type="match status" value="1"/>
</dbReference>
<dbReference type="InterPro" id="IPR036921">
    <property type="entry name" value="PurM-like_N_sf"/>
</dbReference>
<evidence type="ECO:0000259" key="3">
    <source>
        <dbReference type="Pfam" id="PF00586"/>
    </source>
</evidence>
<dbReference type="AlphaFoldDB" id="C6LD50"/>
<dbReference type="eggNOG" id="COG0309">
    <property type="taxonomic scope" value="Bacteria"/>
</dbReference>
<dbReference type="Pfam" id="PF00586">
    <property type="entry name" value="AIRS"/>
    <property type="match status" value="1"/>
</dbReference>
<dbReference type="Proteomes" id="UP000005561">
    <property type="component" value="Unassembled WGS sequence"/>
</dbReference>
<dbReference type="Pfam" id="PF02769">
    <property type="entry name" value="AIRS_C"/>
    <property type="match status" value="1"/>
</dbReference>
<feature type="region of interest" description="Disordered" evidence="2">
    <location>
        <begin position="146"/>
        <end position="165"/>
    </location>
</feature>
<comment type="similarity">
    <text evidence="1">Belongs to the HypE family.</text>
</comment>
<dbReference type="Gene3D" id="3.90.650.10">
    <property type="entry name" value="PurM-like C-terminal domain"/>
    <property type="match status" value="1"/>
</dbReference>
<dbReference type="InterPro" id="IPR010918">
    <property type="entry name" value="PurM-like_C_dom"/>
</dbReference>
<dbReference type="OrthoDB" id="153904at2"/>
<evidence type="ECO:0000256" key="1">
    <source>
        <dbReference type="ARBA" id="ARBA00006243"/>
    </source>
</evidence>
<dbReference type="GO" id="GO:0051604">
    <property type="term" value="P:protein maturation"/>
    <property type="evidence" value="ECO:0007669"/>
    <property type="project" value="TreeGrafter"/>
</dbReference>
<dbReference type="PANTHER" id="PTHR30303:SF4">
    <property type="entry name" value="HYDROGENASE EXPRESSION_FORMATION PROTEIN HYPE"/>
    <property type="match status" value="1"/>
</dbReference>
<feature type="domain" description="PurM-like C-terminal" evidence="4">
    <location>
        <begin position="186"/>
        <end position="335"/>
    </location>
</feature>
<organism evidence="5 6">
    <name type="scientific">Marvinbryantia formatexigens DSM 14469</name>
    <dbReference type="NCBI Taxonomy" id="478749"/>
    <lineage>
        <taxon>Bacteria</taxon>
        <taxon>Bacillati</taxon>
        <taxon>Bacillota</taxon>
        <taxon>Clostridia</taxon>
        <taxon>Lachnospirales</taxon>
        <taxon>Lachnospiraceae</taxon>
        <taxon>Marvinbryantia</taxon>
    </lineage>
</organism>
<dbReference type="InterPro" id="IPR016188">
    <property type="entry name" value="PurM-like_N"/>
</dbReference>
<feature type="compositionally biased region" description="Low complexity" evidence="2">
    <location>
        <begin position="154"/>
        <end position="165"/>
    </location>
</feature>
<keyword evidence="6" id="KW-1185">Reference proteome</keyword>
<dbReference type="SUPFAM" id="SSF56042">
    <property type="entry name" value="PurM C-terminal domain-like"/>
    <property type="match status" value="1"/>
</dbReference>
<reference evidence="5" key="1">
    <citation type="submission" date="2009-07" db="EMBL/GenBank/DDBJ databases">
        <authorList>
            <person name="Weinstock G."/>
            <person name="Sodergren E."/>
            <person name="Clifton S."/>
            <person name="Fulton L."/>
            <person name="Fulton B."/>
            <person name="Courtney L."/>
            <person name="Fronick C."/>
            <person name="Harrison M."/>
            <person name="Strong C."/>
            <person name="Farmer C."/>
            <person name="Delahaunty K."/>
            <person name="Markovic C."/>
            <person name="Hall O."/>
            <person name="Minx P."/>
            <person name="Tomlinson C."/>
            <person name="Mitreva M."/>
            <person name="Nelson J."/>
            <person name="Hou S."/>
            <person name="Wollam A."/>
            <person name="Pepin K.H."/>
            <person name="Johnson M."/>
            <person name="Bhonagiri V."/>
            <person name="Nash W.E."/>
            <person name="Warren W."/>
            <person name="Chinwalla A."/>
            <person name="Mardis E.R."/>
            <person name="Wilson R.K."/>
        </authorList>
    </citation>
    <scope>NUCLEOTIDE SEQUENCE [LARGE SCALE GENOMIC DNA]</scope>
    <source>
        <strain evidence="5">DSM 14469</strain>
    </source>
</reference>
<evidence type="ECO:0000313" key="6">
    <source>
        <dbReference type="Proteomes" id="UP000005561"/>
    </source>
</evidence>
<evidence type="ECO:0000256" key="2">
    <source>
        <dbReference type="SAM" id="MobiDB-lite"/>
    </source>
</evidence>
<dbReference type="RefSeq" id="WP_006861502.1">
    <property type="nucleotide sequence ID" value="NZ_ACCL02000006.1"/>
</dbReference>
<comment type="caution">
    <text evidence="5">The sequence shown here is derived from an EMBL/GenBank/DDBJ whole genome shotgun (WGS) entry which is preliminary data.</text>
</comment>
<gene>
    <name evidence="5" type="ORF">BRYFOR_06708</name>
</gene>
<feature type="domain" description="PurM-like N-terminal" evidence="3">
    <location>
        <begin position="34"/>
        <end position="139"/>
    </location>
</feature>
<dbReference type="InterPro" id="IPR011854">
    <property type="entry name" value="HypE"/>
</dbReference>
<dbReference type="InterPro" id="IPR036676">
    <property type="entry name" value="PurM-like_C_sf"/>
</dbReference>
<proteinExistence type="inferred from homology"/>
<evidence type="ECO:0000313" key="5">
    <source>
        <dbReference type="EMBL" id="EET61533.1"/>
    </source>
</evidence>
<dbReference type="STRING" id="168384.SAMN05660368_01635"/>
<dbReference type="EMBL" id="ACCL02000006">
    <property type="protein sequence ID" value="EET61533.1"/>
    <property type="molecule type" value="Genomic_DNA"/>
</dbReference>
<protein>
    <recommendedName>
        <fullName evidence="7">Hydrogenase maturation factor</fullName>
    </recommendedName>
</protein>
<accession>C6LD50</accession>